<proteinExistence type="predicted"/>
<name>A0A7Y1F4X9_PSEVE</name>
<evidence type="ECO:0000259" key="1">
    <source>
        <dbReference type="Pfam" id="PF14280"/>
    </source>
</evidence>
<dbReference type="EMBL" id="JAAQWE010000024">
    <property type="protein sequence ID" value="NMX99201.1"/>
    <property type="molecule type" value="Genomic_DNA"/>
</dbReference>
<dbReference type="Proteomes" id="UP000552560">
    <property type="component" value="Unassembled WGS sequence"/>
</dbReference>
<evidence type="ECO:0000313" key="2">
    <source>
        <dbReference type="EMBL" id="NMX99201.1"/>
    </source>
</evidence>
<dbReference type="OrthoDB" id="6668867at2"/>
<dbReference type="InterPro" id="IPR025375">
    <property type="entry name" value="DUF4365"/>
</dbReference>
<reference evidence="2 3" key="1">
    <citation type="journal article" date="2020" name="Front. Microbiol.">
        <title>Genetic Organization of the aprX-lipA2 Operon Affects the Proteolytic Potential of Pseudomonas Species in Milk.</title>
        <authorList>
            <person name="Maier C."/>
            <person name="Huptas C."/>
            <person name="von Neubeck M."/>
            <person name="Scherer S."/>
            <person name="Wenning M."/>
            <person name="Lucking G."/>
        </authorList>
    </citation>
    <scope>NUCLEOTIDE SEQUENCE [LARGE SCALE GENOMIC DNA]</scope>
    <source>
        <strain evidence="2 3">WS 4671</strain>
    </source>
</reference>
<comment type="caution">
    <text evidence="2">The sequence shown here is derived from an EMBL/GenBank/DDBJ whole genome shotgun (WGS) entry which is preliminary data.</text>
</comment>
<gene>
    <name evidence="2" type="ORF">HBO43_21640</name>
</gene>
<organism evidence="2 3">
    <name type="scientific">Pseudomonas veronii</name>
    <dbReference type="NCBI Taxonomy" id="76761"/>
    <lineage>
        <taxon>Bacteria</taxon>
        <taxon>Pseudomonadati</taxon>
        <taxon>Pseudomonadota</taxon>
        <taxon>Gammaproteobacteria</taxon>
        <taxon>Pseudomonadales</taxon>
        <taxon>Pseudomonadaceae</taxon>
        <taxon>Pseudomonas</taxon>
    </lineage>
</organism>
<dbReference type="Pfam" id="PF14280">
    <property type="entry name" value="DUF4365"/>
    <property type="match status" value="1"/>
</dbReference>
<dbReference type="RefSeq" id="WP_057005067.1">
    <property type="nucleotide sequence ID" value="NZ_CP149793.1"/>
</dbReference>
<evidence type="ECO:0000313" key="3">
    <source>
        <dbReference type="Proteomes" id="UP000552560"/>
    </source>
</evidence>
<feature type="domain" description="DUF4365" evidence="1">
    <location>
        <begin position="21"/>
        <end position="105"/>
    </location>
</feature>
<dbReference type="AlphaFoldDB" id="A0A7Y1F4X9"/>
<protein>
    <submittedName>
        <fullName evidence="2">DUF4365 domain-containing protein</fullName>
    </submittedName>
</protein>
<accession>A0A7Y1F4X9</accession>
<sequence length="267" mass="30119">MDLMTENLPMRTKSHVVDDQATALVKKAVAKKGWIYRDLPKDYGLDAEIEIVKKRGSVTGALIRLQIKGTRTDRGKIRLKSTTARYLSVSLIPVLLIDVNVTTGAIRALPVEQGHLTPRKPTAKTISVSMKESFQLSKGWKDIKKIAVEHQTSILDINRYTLYNASAQLIRYIDLLINFGGDADIMLKWMRAFAPDDALTSNYGYAVHLRDQLKNDPKLLDRLRLLVMDFYPELEKKIDKSIALQRSGGLSERARQVVAISYPHSKS</sequence>